<dbReference type="RefSeq" id="WP_068461720.1">
    <property type="nucleotide sequence ID" value="NZ_LMTR01000057.1"/>
</dbReference>
<dbReference type="OrthoDB" id="552816at2"/>
<dbReference type="SUPFAM" id="SSF53335">
    <property type="entry name" value="S-adenosyl-L-methionine-dependent methyltransferases"/>
    <property type="match status" value="1"/>
</dbReference>
<dbReference type="PATRIC" id="fig|121290.4.peg.3438"/>
<evidence type="ECO:0000313" key="4">
    <source>
        <dbReference type="EMBL" id="KWT68482.1"/>
    </source>
</evidence>
<dbReference type="PANTHER" id="PTHR43861">
    <property type="entry name" value="TRANS-ACONITATE 2-METHYLTRANSFERASE-RELATED"/>
    <property type="match status" value="1"/>
</dbReference>
<dbReference type="STRING" id="121290.APY04_1808"/>
<accession>A0A109BGS6</accession>
<name>A0A109BGS6_HYPSL</name>
<protein>
    <recommendedName>
        <fullName evidence="3">Methyltransferase domain-containing protein</fullName>
    </recommendedName>
</protein>
<dbReference type="GO" id="GO:0008168">
    <property type="term" value="F:methyltransferase activity"/>
    <property type="evidence" value="ECO:0007669"/>
    <property type="project" value="UniProtKB-KW"/>
</dbReference>
<gene>
    <name evidence="4" type="ORF">APY04_1808</name>
</gene>
<dbReference type="Pfam" id="PF13649">
    <property type="entry name" value="Methyltransf_25"/>
    <property type="match status" value="1"/>
</dbReference>
<keyword evidence="5" id="KW-1185">Reference proteome</keyword>
<dbReference type="GO" id="GO:0032259">
    <property type="term" value="P:methylation"/>
    <property type="evidence" value="ECO:0007669"/>
    <property type="project" value="UniProtKB-KW"/>
</dbReference>
<dbReference type="PANTHER" id="PTHR43861:SF1">
    <property type="entry name" value="TRANS-ACONITATE 2-METHYLTRANSFERASE"/>
    <property type="match status" value="1"/>
</dbReference>
<dbReference type="EMBL" id="LMTR01000057">
    <property type="protein sequence ID" value="KWT68482.1"/>
    <property type="molecule type" value="Genomic_DNA"/>
</dbReference>
<evidence type="ECO:0000313" key="5">
    <source>
        <dbReference type="Proteomes" id="UP000059074"/>
    </source>
</evidence>
<reference evidence="4 5" key="1">
    <citation type="submission" date="2015-10" db="EMBL/GenBank/DDBJ databases">
        <title>Transcriptomic analysis of a linuron degrading triple-species bacterial consortium.</title>
        <authorList>
            <person name="Albers P."/>
        </authorList>
    </citation>
    <scope>NUCLEOTIDE SEQUENCE [LARGE SCALE GENOMIC DNA]</scope>
    <source>
        <strain evidence="4 5">WDL6</strain>
    </source>
</reference>
<evidence type="ECO:0000259" key="3">
    <source>
        <dbReference type="Pfam" id="PF13649"/>
    </source>
</evidence>
<proteinExistence type="predicted"/>
<dbReference type="InterPro" id="IPR041698">
    <property type="entry name" value="Methyltransf_25"/>
</dbReference>
<evidence type="ECO:0000256" key="1">
    <source>
        <dbReference type="ARBA" id="ARBA00022603"/>
    </source>
</evidence>
<dbReference type="InterPro" id="IPR029063">
    <property type="entry name" value="SAM-dependent_MTases_sf"/>
</dbReference>
<comment type="caution">
    <text evidence="4">The sequence shown here is derived from an EMBL/GenBank/DDBJ whole genome shotgun (WGS) entry which is preliminary data.</text>
</comment>
<dbReference type="Gene3D" id="3.40.50.150">
    <property type="entry name" value="Vaccinia Virus protein VP39"/>
    <property type="match status" value="1"/>
</dbReference>
<feature type="domain" description="Methyltransferase" evidence="3">
    <location>
        <begin position="66"/>
        <end position="162"/>
    </location>
</feature>
<keyword evidence="1" id="KW-0489">Methyltransferase</keyword>
<keyword evidence="2" id="KW-0808">Transferase</keyword>
<sequence>MIGEETMAEAAQRGTAVPDEEALVIFQNQWDVYRKFLQHDYLSNGVACSVLQRFLADDIARPFHFIDLACGDASGIAKVMRDAPVESYLGVDLSAPALALAADNLAAVNAPVTLTEADFSTVLQGLEQPADIVWISLSLHHLETDGKLEFMRGVKRALAPQGVFLAYEPTCRDGETRPAYLERFDEICRREWTALTAHEYAEAIHHVRTCDLQETATQWLELGREAGFTSAEELYCSPDDLFRLFLYRH</sequence>
<organism evidence="4 5">
    <name type="scientific">Hyphomicrobium sulfonivorans</name>
    <dbReference type="NCBI Taxonomy" id="121290"/>
    <lineage>
        <taxon>Bacteria</taxon>
        <taxon>Pseudomonadati</taxon>
        <taxon>Pseudomonadota</taxon>
        <taxon>Alphaproteobacteria</taxon>
        <taxon>Hyphomicrobiales</taxon>
        <taxon>Hyphomicrobiaceae</taxon>
        <taxon>Hyphomicrobium</taxon>
    </lineage>
</organism>
<dbReference type="AlphaFoldDB" id="A0A109BGS6"/>
<evidence type="ECO:0000256" key="2">
    <source>
        <dbReference type="ARBA" id="ARBA00022679"/>
    </source>
</evidence>
<dbReference type="Proteomes" id="UP000059074">
    <property type="component" value="Unassembled WGS sequence"/>
</dbReference>
<dbReference type="CDD" id="cd02440">
    <property type="entry name" value="AdoMet_MTases"/>
    <property type="match status" value="1"/>
</dbReference>